<evidence type="ECO:0000313" key="1">
    <source>
        <dbReference type="EMBL" id="EUJ29882.1"/>
    </source>
</evidence>
<dbReference type="RefSeq" id="WP_232020814.1">
    <property type="nucleotide sequence ID" value="NZ_AODG01000004.1"/>
</dbReference>
<protein>
    <submittedName>
        <fullName evidence="1">Uncharacterized protein</fullName>
    </submittedName>
</protein>
<dbReference type="Pfam" id="PF07252">
    <property type="entry name" value="DUF1433"/>
    <property type="match status" value="1"/>
</dbReference>
<gene>
    <name evidence="1" type="ORF">LMUR_02207</name>
</gene>
<dbReference type="Gene3D" id="3.10.450.130">
    <property type="entry name" value="folded 79 residue fragment of lin0334 like domains"/>
    <property type="match status" value="1"/>
</dbReference>
<proteinExistence type="predicted"/>
<accession>A0A829R8E4</accession>
<dbReference type="AlphaFoldDB" id="A0A829R8E4"/>
<sequence length="79" mass="8674">MTIPNFTDIHTIPTGTYVIEGYINDDPNLKFDADIDSGTNFEGKGAESGGLGNLAKPEYTNKTKTVSKILEEQKQKQSH</sequence>
<organism evidence="1 2">
    <name type="scientific">Listeria grayi FSL F6-1183</name>
    <dbReference type="NCBI Taxonomy" id="1265827"/>
    <lineage>
        <taxon>Bacteria</taxon>
        <taxon>Bacillati</taxon>
        <taxon>Bacillota</taxon>
        <taxon>Bacilli</taxon>
        <taxon>Bacillales</taxon>
        <taxon>Listeriaceae</taxon>
        <taxon>Listeria</taxon>
    </lineage>
</organism>
<name>A0A829R8E4_LISGR</name>
<comment type="caution">
    <text evidence="1">The sequence shown here is derived from an EMBL/GenBank/DDBJ whole genome shotgun (WGS) entry which is preliminary data.</text>
</comment>
<reference evidence="1 2" key="1">
    <citation type="submission" date="2012-12" db="EMBL/GenBank/DDBJ databases">
        <title>Novel taxa of Listeriaceae from agricultural environments in the United States.</title>
        <authorList>
            <person name="den Bakker H.C."/>
            <person name="Allred A."/>
            <person name="Warchocki S."/>
            <person name="Wright E.M."/>
            <person name="Burrell A."/>
            <person name="Nightingale K.K."/>
            <person name="Kephart D."/>
            <person name="Wiedmann M."/>
        </authorList>
    </citation>
    <scope>NUCLEOTIDE SEQUENCE [LARGE SCALE GENOMIC DNA]</scope>
    <source>
        <strain evidence="1 2">FSL F6-1183</strain>
    </source>
</reference>
<evidence type="ECO:0000313" key="2">
    <source>
        <dbReference type="Proteomes" id="UP000019251"/>
    </source>
</evidence>
<dbReference type="InterPro" id="IPR009881">
    <property type="entry name" value="DUF1433"/>
</dbReference>
<dbReference type="Proteomes" id="UP000019251">
    <property type="component" value="Unassembled WGS sequence"/>
</dbReference>
<dbReference type="EMBL" id="AODG01000004">
    <property type="protein sequence ID" value="EUJ29882.1"/>
    <property type="molecule type" value="Genomic_DNA"/>
</dbReference>